<proteinExistence type="predicted"/>
<organism evidence="1 2">
    <name type="scientific">Halobacillus halophilus (strain ATCC 35676 / DSM 2266 / JCM 20832 / KCTC 3685 / LMG 17431 / NBRC 102448 / NCIMB 2269)</name>
    <name type="common">Sporosarcina halophila</name>
    <dbReference type="NCBI Taxonomy" id="866895"/>
    <lineage>
        <taxon>Bacteria</taxon>
        <taxon>Bacillati</taxon>
        <taxon>Bacillota</taxon>
        <taxon>Bacilli</taxon>
        <taxon>Bacillales</taxon>
        <taxon>Bacillaceae</taxon>
        <taxon>Halobacillus</taxon>
    </lineage>
</organism>
<dbReference type="HOGENOM" id="CLU_079880_1_0_9"/>
<protein>
    <recommendedName>
        <fullName evidence="3">DNA alkylation repair protein</fullName>
    </recommendedName>
</protein>
<dbReference type="Gene3D" id="1.20.1660.10">
    <property type="entry name" value="Hypothetical protein (EF3068)"/>
    <property type="match status" value="1"/>
</dbReference>
<dbReference type="AlphaFoldDB" id="I0JLV6"/>
<dbReference type="RefSeq" id="WP_014643019.1">
    <property type="nucleotide sequence ID" value="NC_017668.1"/>
</dbReference>
<keyword evidence="2" id="KW-1185">Reference proteome</keyword>
<name>I0JLV6_HALH3</name>
<dbReference type="CDD" id="cd07064">
    <property type="entry name" value="AlkD_like_1"/>
    <property type="match status" value="1"/>
</dbReference>
<dbReference type="SUPFAM" id="SSF48371">
    <property type="entry name" value="ARM repeat"/>
    <property type="match status" value="1"/>
</dbReference>
<evidence type="ECO:0000313" key="2">
    <source>
        <dbReference type="Proteomes" id="UP000007397"/>
    </source>
</evidence>
<dbReference type="InterPro" id="IPR016024">
    <property type="entry name" value="ARM-type_fold"/>
</dbReference>
<reference evidence="1 2" key="1">
    <citation type="journal article" date="2013" name="Environ. Microbiol.">
        <title>Chloride and organic osmolytes: a hybrid strategy to cope with elevated salinities by the moderately halophilic, chloride-dependent bacterium Halobacillus halophilus.</title>
        <authorList>
            <person name="Saum S.H."/>
            <person name="Pfeiffer F."/>
            <person name="Palm P."/>
            <person name="Rampp M."/>
            <person name="Schuster S.C."/>
            <person name="Muller V."/>
            <person name="Oesterhelt D."/>
        </authorList>
    </citation>
    <scope>NUCLEOTIDE SEQUENCE [LARGE SCALE GENOMIC DNA]</scope>
    <source>
        <strain evidence="2">ATCC 35676 / DSM 2266 / JCM 20832 / KCTC 3685 / LMG 17431 / NBRC 102448 / NCIMB 2269</strain>
    </source>
</reference>
<dbReference type="Gene3D" id="1.25.40.290">
    <property type="entry name" value="ARM repeat domains"/>
    <property type="match status" value="1"/>
</dbReference>
<dbReference type="PANTHER" id="PTHR34070">
    <property type="entry name" value="ARMADILLO-TYPE FOLD"/>
    <property type="match status" value="1"/>
</dbReference>
<dbReference type="Pfam" id="PF08713">
    <property type="entry name" value="DNA_alkylation"/>
    <property type="match status" value="1"/>
</dbReference>
<dbReference type="KEGG" id="hhd:HBHAL_2778"/>
<evidence type="ECO:0008006" key="3">
    <source>
        <dbReference type="Google" id="ProtNLM"/>
    </source>
</evidence>
<dbReference type="STRING" id="866895.HBHAL_2778"/>
<gene>
    <name evidence="1" type="ordered locus">HBHAL_2778</name>
</gene>
<evidence type="ECO:0000313" key="1">
    <source>
        <dbReference type="EMBL" id="CCG45126.1"/>
    </source>
</evidence>
<dbReference type="PANTHER" id="PTHR34070:SF1">
    <property type="entry name" value="DNA ALKYLATION REPAIR PROTEIN"/>
    <property type="match status" value="1"/>
</dbReference>
<dbReference type="PATRIC" id="fig|866895.3.peg.1795"/>
<dbReference type="Proteomes" id="UP000007397">
    <property type="component" value="Chromosome"/>
</dbReference>
<sequence>MKRSEQIKSAIIHTFQEHQNKENRPAMEAYMKHQFLFYGIKSPERTPILRPIYKEYRTISETERMDAAILLFQQPERECHYAALGLLEKGVKKAVPSSIAVYKELMMTASWWDTVDMIASNLCGGYFKRYPEQLRPITENWSHSSNLWVRRSSMLHQLKYKEQTDKGLLFETARQLKGEKEFFIEKAIGWALREYSKTDTEAVVQLLESESFRPLTKREGLKWAKNKGLLSS</sequence>
<dbReference type="InterPro" id="IPR014825">
    <property type="entry name" value="DNA_alkylation"/>
</dbReference>
<dbReference type="EMBL" id="HE717023">
    <property type="protein sequence ID" value="CCG45126.1"/>
    <property type="molecule type" value="Genomic_DNA"/>
</dbReference>
<dbReference type="eggNOG" id="COG4912">
    <property type="taxonomic scope" value="Bacteria"/>
</dbReference>
<accession>I0JLV6</accession>